<feature type="transmembrane region" description="Helical" evidence="17">
    <location>
        <begin position="338"/>
        <end position="363"/>
    </location>
</feature>
<feature type="transmembrane region" description="Helical" evidence="17">
    <location>
        <begin position="564"/>
        <end position="585"/>
    </location>
</feature>
<evidence type="ECO:0000256" key="4">
    <source>
        <dbReference type="ARBA" id="ARBA00022496"/>
    </source>
</evidence>
<keyword evidence="8 17" id="KW-1133">Transmembrane helix</keyword>
<feature type="binding site" evidence="16">
    <location>
        <position position="22"/>
    </location>
    <ligand>
        <name>Mg(2+)</name>
        <dbReference type="ChEBI" id="CHEBI:18420"/>
        <label>1</label>
    </ligand>
</feature>
<dbReference type="EMBL" id="CP000780">
    <property type="protein sequence ID" value="ABS55488.1"/>
    <property type="molecule type" value="Genomic_DNA"/>
</dbReference>
<dbReference type="FunFam" id="3.40.50.300:FF:000426">
    <property type="entry name" value="Ferrous iron transport protein B"/>
    <property type="match status" value="1"/>
</dbReference>
<feature type="transmembrane region" description="Helical" evidence="17">
    <location>
        <begin position="540"/>
        <end position="557"/>
    </location>
</feature>
<dbReference type="GO" id="GO:0015093">
    <property type="term" value="F:ferrous iron transmembrane transporter activity"/>
    <property type="evidence" value="ECO:0007669"/>
    <property type="project" value="UniProtKB-UniRule"/>
</dbReference>
<keyword evidence="11 15" id="KW-0342">GTP-binding</keyword>
<evidence type="ECO:0000256" key="9">
    <source>
        <dbReference type="ARBA" id="ARBA00023004"/>
    </source>
</evidence>
<keyword evidence="16" id="KW-0460">Magnesium</keyword>
<feature type="binding site" evidence="15">
    <location>
        <begin position="36"/>
        <end position="40"/>
    </location>
    <ligand>
        <name>GTP</name>
        <dbReference type="ChEBI" id="CHEBI:37565"/>
        <label>1</label>
    </ligand>
</feature>
<dbReference type="eggNOG" id="arCOG00359">
    <property type="taxonomic scope" value="Archaea"/>
</dbReference>
<evidence type="ECO:0000256" key="11">
    <source>
        <dbReference type="ARBA" id="ARBA00023134"/>
    </source>
</evidence>
<dbReference type="OrthoDB" id="85305at2157"/>
<dbReference type="RefSeq" id="WP_012106513.1">
    <property type="nucleotide sequence ID" value="NC_009712.1"/>
</dbReference>
<dbReference type="Pfam" id="PF02421">
    <property type="entry name" value="FeoB_N"/>
    <property type="match status" value="1"/>
</dbReference>
<keyword evidence="6 17" id="KW-0812">Transmembrane</keyword>
<dbReference type="KEGG" id="mbn:Mboo_0970"/>
<evidence type="ECO:0000256" key="6">
    <source>
        <dbReference type="ARBA" id="ARBA00022692"/>
    </source>
</evidence>
<dbReference type="STRING" id="456442.Mboo_0970"/>
<feature type="transmembrane region" description="Helical" evidence="17">
    <location>
        <begin position="513"/>
        <end position="534"/>
    </location>
</feature>
<feature type="binding site" evidence="15">
    <location>
        <begin position="117"/>
        <end position="120"/>
    </location>
    <ligand>
        <name>GTP</name>
        <dbReference type="ChEBI" id="CHEBI:37565"/>
        <label>1</label>
    </ligand>
</feature>
<feature type="transmembrane region" description="Helical" evidence="17">
    <location>
        <begin position="383"/>
        <end position="405"/>
    </location>
</feature>
<dbReference type="InterPro" id="IPR027417">
    <property type="entry name" value="P-loop_NTPase"/>
</dbReference>
<keyword evidence="2" id="KW-0813">Transport</keyword>
<evidence type="ECO:0000256" key="17">
    <source>
        <dbReference type="SAM" id="Phobius"/>
    </source>
</evidence>
<dbReference type="SUPFAM" id="SSF52540">
    <property type="entry name" value="P-loop containing nucleoside triphosphate hydrolases"/>
    <property type="match status" value="1"/>
</dbReference>
<keyword evidence="10" id="KW-0406">Ion transport</keyword>
<evidence type="ECO:0000256" key="3">
    <source>
        <dbReference type="ARBA" id="ARBA00022475"/>
    </source>
</evidence>
<evidence type="ECO:0000256" key="8">
    <source>
        <dbReference type="ARBA" id="ARBA00022989"/>
    </source>
</evidence>
<name>A7I6X7_METB6</name>
<dbReference type="Pfam" id="PF07670">
    <property type="entry name" value="Gate"/>
    <property type="match status" value="2"/>
</dbReference>
<feature type="binding site" evidence="16">
    <location>
        <position position="23"/>
    </location>
    <ligand>
        <name>Mg(2+)</name>
        <dbReference type="ChEBI" id="CHEBI:18420"/>
        <label>2</label>
    </ligand>
</feature>
<gene>
    <name evidence="19" type="ordered locus">Mboo_0970</name>
</gene>
<dbReference type="Pfam" id="PF07664">
    <property type="entry name" value="FeoB_C"/>
    <property type="match status" value="1"/>
</dbReference>
<feature type="binding site" evidence="15">
    <location>
        <begin position="57"/>
        <end position="60"/>
    </location>
    <ligand>
        <name>GTP</name>
        <dbReference type="ChEBI" id="CHEBI:37565"/>
        <label>1</label>
    </ligand>
</feature>
<feature type="transmembrane region" description="Helical" evidence="17">
    <location>
        <begin position="639"/>
        <end position="663"/>
    </location>
</feature>
<dbReference type="InterPro" id="IPR030389">
    <property type="entry name" value="G_FEOB_dom"/>
</dbReference>
<evidence type="ECO:0000313" key="19">
    <source>
        <dbReference type="EMBL" id="ABS55488.1"/>
    </source>
</evidence>
<dbReference type="Proteomes" id="UP000002408">
    <property type="component" value="Chromosome"/>
</dbReference>
<dbReference type="Gene3D" id="1.10.287.1770">
    <property type="match status" value="1"/>
</dbReference>
<feature type="binding site" evidence="16">
    <location>
        <position position="26"/>
    </location>
    <ligand>
        <name>Mg(2+)</name>
        <dbReference type="ChEBI" id="CHEBI:18420"/>
        <label>2</label>
    </ligand>
</feature>
<dbReference type="InterPro" id="IPR011642">
    <property type="entry name" value="Gate_dom"/>
</dbReference>
<dbReference type="PRINTS" id="PR00326">
    <property type="entry name" value="GTP1OBG"/>
</dbReference>
<feature type="transmembrane region" description="Helical" evidence="17">
    <location>
        <begin position="283"/>
        <end position="304"/>
    </location>
</feature>
<sequence length="666" mass="72215">MKNRIRIALAGNPNVGKSTIFNTLTGSRQHVGNWPGVTVEKKSGFATVGNTEIEIVDLPGTYSLTAYSVDEVVARDYIIEERPDVVIHIVDATNFERNLYLTTQLMELGVPLVMALNMSDEAEKKGVTINPSRVKEYFEIPAVKTVGSRGEGLNELLRTAIAEAGTSPHHEHSIGYGNEIEQHIANLIIALKTDPVLTAHYPPRWMAIRLLEGDEKISDEIRSSPAFDAITRELAKIDLTLTEAAMADRRYELIAAFMPQVCPTCVRGMSASDLIDHVATNRYLGIPIFLALMWGAFQLTFAFAAPFTSAINFAMNALGSAVTAGIRPEWLASFINNGIIGGVGTVLGFVPNIFILFLILAILEDSGYLARAAFVMDRLMYSIGLPGKSFIPMLIGFGCNVPAIMATRTIEDRKDRLITILINPFMSCGARLPVYVLFAGVFFPHSAGTVIFFLYVLGIVIAILSAKLFRLTILPGKPAPFLMEMPPYRFPTGRTSLVHMWDRGSMYLQKAGLVIFGIAIIVWGLASLPLGVAYGSEGSYVGILGHVIQPVVAPLGFNWKITVALIFGFMAKEVVIGSLGVLYGVGENHVALGSALHADPTLSAVTALALLVFVLIYVPCMSSVAVIKKETGSWKWTVFSVLYGLVIAYLAALAVVHIAPFFIGGA</sequence>
<keyword evidence="3" id="KW-1003">Cell membrane</keyword>
<feature type="binding site" evidence="16">
    <location>
        <position position="25"/>
    </location>
    <ligand>
        <name>Mg(2+)</name>
        <dbReference type="ChEBI" id="CHEBI:18420"/>
        <label>2</label>
    </ligand>
</feature>
<evidence type="ECO:0000256" key="16">
    <source>
        <dbReference type="PIRSR" id="PIRSR603373-2"/>
    </source>
</evidence>
<dbReference type="PANTHER" id="PTHR43185">
    <property type="entry name" value="FERROUS IRON TRANSPORT PROTEIN B"/>
    <property type="match status" value="1"/>
</dbReference>
<keyword evidence="12 17" id="KW-0472">Membrane</keyword>
<keyword evidence="7 15" id="KW-0547">Nucleotide-binding</keyword>
<keyword evidence="9" id="KW-0408">Iron</keyword>
<dbReference type="GeneID" id="5409819"/>
<dbReference type="InterPro" id="IPR011640">
    <property type="entry name" value="Fe2_transport_prot_B_C"/>
</dbReference>
<dbReference type="PROSITE" id="PS51711">
    <property type="entry name" value="G_FEOB"/>
    <property type="match status" value="1"/>
</dbReference>
<feature type="transmembrane region" description="Helical" evidence="17">
    <location>
        <begin position="417"/>
        <end position="443"/>
    </location>
</feature>
<dbReference type="CDD" id="cd01879">
    <property type="entry name" value="FeoB"/>
    <property type="match status" value="1"/>
</dbReference>
<comment type="subcellular location">
    <subcellularLocation>
        <location evidence="1">Cell inner membrane</location>
        <topology evidence="1">Multi-pass membrane protein</topology>
    </subcellularLocation>
</comment>
<reference evidence="20" key="1">
    <citation type="journal article" date="2015" name="Microbiology">
        <title>Genome of Methanoregula boonei 6A8 reveals adaptations to oligotrophic peatland environments.</title>
        <authorList>
            <person name="Braeuer S."/>
            <person name="Cadillo-Quiroz H."/>
            <person name="Kyrpides N."/>
            <person name="Woyke T."/>
            <person name="Goodwin L."/>
            <person name="Detter C."/>
            <person name="Podell S."/>
            <person name="Yavitt J.B."/>
            <person name="Zinder S.H."/>
        </authorList>
    </citation>
    <scope>NUCLEOTIDE SEQUENCE [LARGE SCALE GENOMIC DNA]</scope>
    <source>
        <strain evidence="20">DSM 21154 / JCM 14090 / 6A8</strain>
    </source>
</reference>
<proteinExistence type="predicted"/>
<dbReference type="InterPro" id="IPR003373">
    <property type="entry name" value="Fe2_transport_prot-B"/>
</dbReference>
<evidence type="ECO:0000256" key="14">
    <source>
        <dbReference type="NCBIfam" id="TIGR00437"/>
    </source>
</evidence>
<evidence type="ECO:0000313" key="20">
    <source>
        <dbReference type="Proteomes" id="UP000002408"/>
    </source>
</evidence>
<evidence type="ECO:0000259" key="18">
    <source>
        <dbReference type="PROSITE" id="PS51711"/>
    </source>
</evidence>
<organism evidence="19 20">
    <name type="scientific">Methanoregula boonei (strain DSM 21154 / JCM 14090 / 6A8)</name>
    <dbReference type="NCBI Taxonomy" id="456442"/>
    <lineage>
        <taxon>Archaea</taxon>
        <taxon>Methanobacteriati</taxon>
        <taxon>Methanobacteriota</taxon>
        <taxon>Stenosarchaea group</taxon>
        <taxon>Methanomicrobia</taxon>
        <taxon>Methanomicrobiales</taxon>
        <taxon>Methanoregulaceae</taxon>
        <taxon>Methanoregula</taxon>
    </lineage>
</organism>
<dbReference type="PANTHER" id="PTHR43185:SF1">
    <property type="entry name" value="FE(2+) TRANSPORTER FEOB"/>
    <property type="match status" value="1"/>
</dbReference>
<feature type="transmembrane region" description="Helical" evidence="17">
    <location>
        <begin position="605"/>
        <end position="627"/>
    </location>
</feature>
<dbReference type="InterPro" id="IPR006073">
    <property type="entry name" value="GTP-bd"/>
</dbReference>
<dbReference type="HOGENOM" id="CLU_013350_3_0_2"/>
<dbReference type="Pfam" id="PF17910">
    <property type="entry name" value="FeoB_Cyto"/>
    <property type="match status" value="1"/>
</dbReference>
<feature type="transmembrane region" description="Helical" evidence="17">
    <location>
        <begin position="449"/>
        <end position="469"/>
    </location>
</feature>
<evidence type="ECO:0000256" key="12">
    <source>
        <dbReference type="ARBA" id="ARBA00023136"/>
    </source>
</evidence>
<evidence type="ECO:0000256" key="1">
    <source>
        <dbReference type="ARBA" id="ARBA00004429"/>
    </source>
</evidence>
<dbReference type="NCBIfam" id="TIGR00437">
    <property type="entry name" value="feoB"/>
    <property type="match status" value="1"/>
</dbReference>
<evidence type="ECO:0000256" key="5">
    <source>
        <dbReference type="ARBA" id="ARBA00022519"/>
    </source>
</evidence>
<evidence type="ECO:0000256" key="2">
    <source>
        <dbReference type="ARBA" id="ARBA00022448"/>
    </source>
</evidence>
<protein>
    <recommendedName>
        <fullName evidence="13 14">Ferrous iron transport protein B</fullName>
    </recommendedName>
</protein>
<dbReference type="InterPro" id="IPR050860">
    <property type="entry name" value="FeoB_GTPase"/>
</dbReference>
<evidence type="ECO:0000256" key="15">
    <source>
        <dbReference type="PIRSR" id="PIRSR603373-1"/>
    </source>
</evidence>
<dbReference type="GO" id="GO:0005886">
    <property type="term" value="C:plasma membrane"/>
    <property type="evidence" value="ECO:0007669"/>
    <property type="project" value="UniProtKB-SubCell"/>
</dbReference>
<feature type="domain" description="FeoB-type G" evidence="18">
    <location>
        <begin position="4"/>
        <end position="166"/>
    </location>
</feature>
<keyword evidence="16" id="KW-0479">Metal-binding</keyword>
<accession>A7I6X7</accession>
<keyword evidence="20" id="KW-1185">Reference proteome</keyword>
<dbReference type="Gene3D" id="3.40.50.300">
    <property type="entry name" value="P-loop containing nucleotide triphosphate hydrolases"/>
    <property type="match status" value="1"/>
</dbReference>
<keyword evidence="4" id="KW-0410">Iron transport</keyword>
<evidence type="ECO:0000256" key="13">
    <source>
        <dbReference type="ARBA" id="ARBA00031200"/>
    </source>
</evidence>
<feature type="binding site" evidence="15">
    <location>
        <begin position="11"/>
        <end position="18"/>
    </location>
    <ligand>
        <name>GTP</name>
        <dbReference type="ChEBI" id="CHEBI:37565"/>
        <label>1</label>
    </ligand>
</feature>
<dbReference type="InterPro" id="IPR041069">
    <property type="entry name" value="FeoB_Cyto"/>
</dbReference>
<dbReference type="GO" id="GO:0046872">
    <property type="term" value="F:metal ion binding"/>
    <property type="evidence" value="ECO:0007669"/>
    <property type="project" value="UniProtKB-KW"/>
</dbReference>
<dbReference type="GO" id="GO:0005525">
    <property type="term" value="F:GTP binding"/>
    <property type="evidence" value="ECO:0007669"/>
    <property type="project" value="UniProtKB-KW"/>
</dbReference>
<keyword evidence="5" id="KW-0997">Cell inner membrane</keyword>
<evidence type="ECO:0000256" key="10">
    <source>
        <dbReference type="ARBA" id="ARBA00023065"/>
    </source>
</evidence>
<dbReference type="AlphaFoldDB" id="A7I6X7"/>
<evidence type="ECO:0000256" key="7">
    <source>
        <dbReference type="ARBA" id="ARBA00022741"/>
    </source>
</evidence>